<dbReference type="STRING" id="100816.A0A175VS85"/>
<name>A0A175VS85_9PEZI</name>
<reference evidence="2 3" key="1">
    <citation type="journal article" date="2016" name="Genome Announc.">
        <title>Genome Sequence of Madurella mycetomatis mm55, Isolated from a Human Mycetoma Case in Sudan.</title>
        <authorList>
            <person name="Smit S."/>
            <person name="Derks M.F."/>
            <person name="Bervoets S."/>
            <person name="Fahal A."/>
            <person name="van Leeuwen W."/>
            <person name="van Belkum A."/>
            <person name="van de Sande W.W."/>
        </authorList>
    </citation>
    <scope>NUCLEOTIDE SEQUENCE [LARGE SCALE GENOMIC DNA]</scope>
    <source>
        <strain evidence="3">mm55</strain>
    </source>
</reference>
<dbReference type="PANTHER" id="PTHR33112">
    <property type="entry name" value="DOMAIN PROTEIN, PUTATIVE-RELATED"/>
    <property type="match status" value="1"/>
</dbReference>
<evidence type="ECO:0000313" key="3">
    <source>
        <dbReference type="Proteomes" id="UP000078237"/>
    </source>
</evidence>
<dbReference type="InterPro" id="IPR010730">
    <property type="entry name" value="HET"/>
</dbReference>
<evidence type="ECO:0000313" key="2">
    <source>
        <dbReference type="EMBL" id="KXX74049.1"/>
    </source>
</evidence>
<gene>
    <name evidence="2" type="ORF">MMYC01_209826</name>
</gene>
<dbReference type="PANTHER" id="PTHR33112:SF9">
    <property type="entry name" value="HETEROKARYON INCOMPATIBILITY DOMAIN-CONTAINING PROTEIN"/>
    <property type="match status" value="1"/>
</dbReference>
<dbReference type="OrthoDB" id="4588820at2759"/>
<dbReference type="EMBL" id="LCTW02000392">
    <property type="protein sequence ID" value="KXX74049.1"/>
    <property type="molecule type" value="Genomic_DNA"/>
</dbReference>
<feature type="domain" description="Heterokaryon incompatibility" evidence="1">
    <location>
        <begin position="81"/>
        <end position="226"/>
    </location>
</feature>
<dbReference type="Proteomes" id="UP000078237">
    <property type="component" value="Unassembled WGS sequence"/>
</dbReference>
<dbReference type="AlphaFoldDB" id="A0A175VS85"/>
<organism evidence="2 3">
    <name type="scientific">Madurella mycetomatis</name>
    <dbReference type="NCBI Taxonomy" id="100816"/>
    <lineage>
        <taxon>Eukaryota</taxon>
        <taxon>Fungi</taxon>
        <taxon>Dikarya</taxon>
        <taxon>Ascomycota</taxon>
        <taxon>Pezizomycotina</taxon>
        <taxon>Sordariomycetes</taxon>
        <taxon>Sordariomycetidae</taxon>
        <taxon>Sordariales</taxon>
        <taxon>Sordariales incertae sedis</taxon>
        <taxon>Madurella</taxon>
    </lineage>
</organism>
<accession>A0A175VS85</accession>
<proteinExistence type="predicted"/>
<protein>
    <recommendedName>
        <fullName evidence="1">Heterokaryon incompatibility domain-containing protein</fullName>
    </recommendedName>
</protein>
<comment type="caution">
    <text evidence="2">The sequence shown here is derived from an EMBL/GenBank/DDBJ whole genome shotgun (WGS) entry which is preliminary data.</text>
</comment>
<dbReference type="VEuPathDB" id="FungiDB:MMYC01_209826"/>
<sequence length="242" mass="27390">MTDFFYNSPAEVKYTVIHRDPLSEPLRLQMLSWLKLCDKGHGCCEGNASLPSRLLDIRDLNCITLRESANMQRHGGSNLRYATLSHCWGSSRNFLATRETVFKLMRGFRFSEEAPKTFSDAVHVAHGLGIPYLWIDPLCIIQDDVSDWDAEASRMADVYSNSYLTIAAASSDDDRKGLLQPRSFQYATIKLNSPVGGSMLASFSWEGNRLFGGPIPLFQRGWVLQEQFLSPRNMIFSDEKVH</sequence>
<keyword evidence="3" id="KW-1185">Reference proteome</keyword>
<evidence type="ECO:0000259" key="1">
    <source>
        <dbReference type="Pfam" id="PF06985"/>
    </source>
</evidence>
<dbReference type="Pfam" id="PF06985">
    <property type="entry name" value="HET"/>
    <property type="match status" value="1"/>
</dbReference>